<dbReference type="Proteomes" id="UP000248745">
    <property type="component" value="Unassembled WGS sequence"/>
</dbReference>
<evidence type="ECO:0000256" key="1">
    <source>
        <dbReference type="SAM" id="SignalP"/>
    </source>
</evidence>
<comment type="caution">
    <text evidence="2">The sequence shown here is derived from an EMBL/GenBank/DDBJ whole genome shotgun (WGS) entry which is preliminary data.</text>
</comment>
<organism evidence="2 3">
    <name type="scientific">Taibaiella soli</name>
    <dbReference type="NCBI Taxonomy" id="1649169"/>
    <lineage>
        <taxon>Bacteria</taxon>
        <taxon>Pseudomonadati</taxon>
        <taxon>Bacteroidota</taxon>
        <taxon>Chitinophagia</taxon>
        <taxon>Chitinophagales</taxon>
        <taxon>Chitinophagaceae</taxon>
        <taxon>Taibaiella</taxon>
    </lineage>
</organism>
<feature type="chain" id="PRO_5016143731" evidence="1">
    <location>
        <begin position="39"/>
        <end position="202"/>
    </location>
</feature>
<keyword evidence="3" id="KW-1185">Reference proteome</keyword>
<keyword evidence="1" id="KW-0732">Signal</keyword>
<dbReference type="EMBL" id="QKTW01000017">
    <property type="protein sequence ID" value="PZF72719.1"/>
    <property type="molecule type" value="Genomic_DNA"/>
</dbReference>
<evidence type="ECO:0000313" key="2">
    <source>
        <dbReference type="EMBL" id="PZF72719.1"/>
    </source>
</evidence>
<proteinExistence type="predicted"/>
<feature type="signal peptide" evidence="1">
    <location>
        <begin position="1"/>
        <end position="38"/>
    </location>
</feature>
<gene>
    <name evidence="2" type="ORF">DN068_12710</name>
</gene>
<reference evidence="2 3" key="1">
    <citation type="submission" date="2018-06" db="EMBL/GenBank/DDBJ databases">
        <title>Mucibacter soli gen. nov., sp. nov., a new member of the family Chitinophagaceae producing mucin.</title>
        <authorList>
            <person name="Kim M.-K."/>
            <person name="Park S."/>
            <person name="Kim T.-S."/>
            <person name="Joung Y."/>
            <person name="Han J.-H."/>
            <person name="Kim S.B."/>
        </authorList>
    </citation>
    <scope>NUCLEOTIDE SEQUENCE [LARGE SCALE GENOMIC DNA]</scope>
    <source>
        <strain evidence="2 3">R1-15</strain>
    </source>
</reference>
<accession>A0A2W2B8U7</accession>
<evidence type="ECO:0000313" key="3">
    <source>
        <dbReference type="Proteomes" id="UP000248745"/>
    </source>
</evidence>
<name>A0A2W2B8U7_9BACT</name>
<protein>
    <submittedName>
        <fullName evidence="2">Uncharacterized protein</fullName>
    </submittedName>
</protein>
<dbReference type="AlphaFoldDB" id="A0A2W2B8U7"/>
<sequence length="202" mass="23227">MIKEFPWEKYLKRKVKTTCLGKMLAYIFCLTLSMPAKAQLELYGKINKSGYVEPVIDYYGSKQISKRFAITFFGLVRQQWSQALIGGTYMPTPNVNISVSAGIEHGQHLPRYSASIWLKQGSNTFLILGELGSGYDNYLYKINVFHQFSDKISVGVMDWRYHGLGPNFRYSIAKMESTVWIMPAYDHEQEVARCMVGYMLQL</sequence>